<dbReference type="SMART" id="SM00448">
    <property type="entry name" value="REC"/>
    <property type="match status" value="1"/>
</dbReference>
<dbReference type="Gene3D" id="2.10.70.100">
    <property type="match status" value="1"/>
</dbReference>
<gene>
    <name evidence="15" type="ORF">D1614_15545</name>
</gene>
<dbReference type="Pfam" id="PF07730">
    <property type="entry name" value="HisKA_3"/>
    <property type="match status" value="1"/>
</dbReference>
<dbReference type="Pfam" id="PF08447">
    <property type="entry name" value="PAS_3"/>
    <property type="match status" value="1"/>
</dbReference>
<protein>
    <recommendedName>
        <fullName evidence="2">histidine kinase</fullName>
        <ecNumber evidence="2">2.7.13.3</ecNumber>
    </recommendedName>
</protein>
<dbReference type="InterPro" id="IPR013655">
    <property type="entry name" value="PAS_fold_3"/>
</dbReference>
<dbReference type="NCBIfam" id="TIGR00229">
    <property type="entry name" value="sensory_box"/>
    <property type="match status" value="2"/>
</dbReference>
<evidence type="ECO:0000256" key="10">
    <source>
        <dbReference type="SAM" id="Coils"/>
    </source>
</evidence>
<feature type="domain" description="Response regulatory" evidence="12">
    <location>
        <begin position="9"/>
        <end position="126"/>
    </location>
</feature>
<feature type="domain" description="Histidine kinase" evidence="11">
    <location>
        <begin position="443"/>
        <end position="632"/>
    </location>
</feature>
<dbReference type="PROSITE" id="PS50113">
    <property type="entry name" value="PAC"/>
    <property type="match status" value="2"/>
</dbReference>
<reference evidence="15 16" key="1">
    <citation type="submission" date="2018-08" db="EMBL/GenBank/DDBJ databases">
        <title>Pallidiluteibacterium maritimus gen. nov., sp. nov., isolated from coastal sediment.</title>
        <authorList>
            <person name="Zhou L.Y."/>
        </authorList>
    </citation>
    <scope>NUCLEOTIDE SEQUENCE [LARGE SCALE GENOMIC DNA]</scope>
    <source>
        <strain evidence="15 16">XSD2</strain>
    </source>
</reference>
<evidence type="ECO:0000256" key="8">
    <source>
        <dbReference type="ARBA" id="ARBA00023012"/>
    </source>
</evidence>
<keyword evidence="4" id="KW-0808">Transferase</keyword>
<dbReference type="CDD" id="cd16917">
    <property type="entry name" value="HATPase_UhpB-NarQ-NarX-like"/>
    <property type="match status" value="1"/>
</dbReference>
<keyword evidence="3 9" id="KW-0597">Phosphoprotein</keyword>
<dbReference type="Gene3D" id="3.40.50.2300">
    <property type="match status" value="1"/>
</dbReference>
<evidence type="ECO:0000259" key="11">
    <source>
        <dbReference type="PROSITE" id="PS50109"/>
    </source>
</evidence>
<dbReference type="CDD" id="cd00130">
    <property type="entry name" value="PAS"/>
    <property type="match status" value="2"/>
</dbReference>
<evidence type="ECO:0000256" key="5">
    <source>
        <dbReference type="ARBA" id="ARBA00022741"/>
    </source>
</evidence>
<dbReference type="InterPro" id="IPR001610">
    <property type="entry name" value="PAC"/>
</dbReference>
<dbReference type="InterPro" id="IPR000700">
    <property type="entry name" value="PAS-assoc_C"/>
</dbReference>
<dbReference type="AlphaFoldDB" id="A0A399SYG4"/>
<dbReference type="InterPro" id="IPR011712">
    <property type="entry name" value="Sig_transdc_His_kin_sub3_dim/P"/>
</dbReference>
<evidence type="ECO:0000256" key="2">
    <source>
        <dbReference type="ARBA" id="ARBA00012438"/>
    </source>
</evidence>
<keyword evidence="5" id="KW-0547">Nucleotide-binding</keyword>
<dbReference type="EC" id="2.7.13.3" evidence="2"/>
<keyword evidence="7" id="KW-0067">ATP-binding</keyword>
<dbReference type="SUPFAM" id="SSF52172">
    <property type="entry name" value="CheY-like"/>
    <property type="match status" value="1"/>
</dbReference>
<evidence type="ECO:0000313" key="16">
    <source>
        <dbReference type="Proteomes" id="UP000265926"/>
    </source>
</evidence>
<dbReference type="InterPro" id="IPR000014">
    <property type="entry name" value="PAS"/>
</dbReference>
<dbReference type="SMART" id="SM00091">
    <property type="entry name" value="PAS"/>
    <property type="match status" value="2"/>
</dbReference>
<dbReference type="EMBL" id="QWGR01000009">
    <property type="protein sequence ID" value="RIJ47171.1"/>
    <property type="molecule type" value="Genomic_DNA"/>
</dbReference>
<dbReference type="PROSITE" id="PS50110">
    <property type="entry name" value="RESPONSE_REGULATORY"/>
    <property type="match status" value="1"/>
</dbReference>
<dbReference type="Pfam" id="PF13426">
    <property type="entry name" value="PAS_9"/>
    <property type="match status" value="1"/>
</dbReference>
<dbReference type="InterPro" id="IPR050482">
    <property type="entry name" value="Sensor_HK_TwoCompSys"/>
</dbReference>
<dbReference type="PROSITE" id="PS50109">
    <property type="entry name" value="HIS_KIN"/>
    <property type="match status" value="1"/>
</dbReference>
<proteinExistence type="predicted"/>
<evidence type="ECO:0000259" key="12">
    <source>
        <dbReference type="PROSITE" id="PS50110"/>
    </source>
</evidence>
<dbReference type="SUPFAM" id="SSF55785">
    <property type="entry name" value="PYP-like sensor domain (PAS domain)"/>
    <property type="match status" value="2"/>
</dbReference>
<dbReference type="SUPFAM" id="SSF55874">
    <property type="entry name" value="ATPase domain of HSP90 chaperone/DNA topoisomerase II/histidine kinase"/>
    <property type="match status" value="1"/>
</dbReference>
<dbReference type="Gene3D" id="1.20.5.1930">
    <property type="match status" value="1"/>
</dbReference>
<dbReference type="PANTHER" id="PTHR24421:SF10">
    <property type="entry name" value="NITRATE_NITRITE SENSOR PROTEIN NARQ"/>
    <property type="match status" value="1"/>
</dbReference>
<keyword evidence="10" id="KW-0175">Coiled coil</keyword>
<feature type="modified residue" description="4-aspartylphosphate" evidence="9">
    <location>
        <position position="58"/>
    </location>
</feature>
<feature type="domain" description="PAS" evidence="13">
    <location>
        <begin position="318"/>
        <end position="362"/>
    </location>
</feature>
<keyword evidence="8" id="KW-0902">Two-component regulatory system</keyword>
<keyword evidence="16" id="KW-1185">Reference proteome</keyword>
<dbReference type="GO" id="GO:0000155">
    <property type="term" value="F:phosphorelay sensor kinase activity"/>
    <property type="evidence" value="ECO:0007669"/>
    <property type="project" value="InterPro"/>
</dbReference>
<name>A0A399SYG4_9BACT</name>
<dbReference type="InterPro" id="IPR036890">
    <property type="entry name" value="HATPase_C_sf"/>
</dbReference>
<comment type="catalytic activity">
    <reaction evidence="1">
        <text>ATP + protein L-histidine = ADP + protein N-phospho-L-histidine.</text>
        <dbReference type="EC" id="2.7.13.3"/>
    </reaction>
</comment>
<dbReference type="GO" id="GO:0005524">
    <property type="term" value="F:ATP binding"/>
    <property type="evidence" value="ECO:0007669"/>
    <property type="project" value="UniProtKB-KW"/>
</dbReference>
<dbReference type="Proteomes" id="UP000265926">
    <property type="component" value="Unassembled WGS sequence"/>
</dbReference>
<dbReference type="SMART" id="SM00086">
    <property type="entry name" value="PAC"/>
    <property type="match status" value="2"/>
</dbReference>
<evidence type="ECO:0000256" key="7">
    <source>
        <dbReference type="ARBA" id="ARBA00022840"/>
    </source>
</evidence>
<comment type="caution">
    <text evidence="15">The sequence shown here is derived from an EMBL/GenBank/DDBJ whole genome shotgun (WGS) entry which is preliminary data.</text>
</comment>
<evidence type="ECO:0000256" key="6">
    <source>
        <dbReference type="ARBA" id="ARBA00022777"/>
    </source>
</evidence>
<dbReference type="PANTHER" id="PTHR24421">
    <property type="entry name" value="NITRATE/NITRITE SENSOR PROTEIN NARX-RELATED"/>
    <property type="match status" value="1"/>
</dbReference>
<organism evidence="15 16">
    <name type="scientific">Maribellus luteus</name>
    <dbReference type="NCBI Taxonomy" id="2305463"/>
    <lineage>
        <taxon>Bacteria</taxon>
        <taxon>Pseudomonadati</taxon>
        <taxon>Bacteroidota</taxon>
        <taxon>Bacteroidia</taxon>
        <taxon>Marinilabiliales</taxon>
        <taxon>Prolixibacteraceae</taxon>
        <taxon>Maribellus</taxon>
    </lineage>
</organism>
<dbReference type="InterPro" id="IPR005467">
    <property type="entry name" value="His_kinase_dom"/>
</dbReference>
<dbReference type="InterPro" id="IPR035965">
    <property type="entry name" value="PAS-like_dom_sf"/>
</dbReference>
<dbReference type="Gene3D" id="3.30.450.20">
    <property type="entry name" value="PAS domain"/>
    <property type="match status" value="2"/>
</dbReference>
<dbReference type="Pfam" id="PF02518">
    <property type="entry name" value="HATPase_c"/>
    <property type="match status" value="1"/>
</dbReference>
<evidence type="ECO:0000256" key="9">
    <source>
        <dbReference type="PROSITE-ProRule" id="PRU00169"/>
    </source>
</evidence>
<evidence type="ECO:0000259" key="13">
    <source>
        <dbReference type="PROSITE" id="PS50112"/>
    </source>
</evidence>
<dbReference type="GO" id="GO:0016020">
    <property type="term" value="C:membrane"/>
    <property type="evidence" value="ECO:0007669"/>
    <property type="project" value="InterPro"/>
</dbReference>
<evidence type="ECO:0000256" key="3">
    <source>
        <dbReference type="ARBA" id="ARBA00022553"/>
    </source>
</evidence>
<evidence type="ECO:0000256" key="1">
    <source>
        <dbReference type="ARBA" id="ARBA00000085"/>
    </source>
</evidence>
<accession>A0A399SYG4</accession>
<feature type="coiled-coil region" evidence="10">
    <location>
        <begin position="132"/>
        <end position="166"/>
    </location>
</feature>
<dbReference type="Gene3D" id="3.30.565.10">
    <property type="entry name" value="Histidine kinase-like ATPase, C-terminal domain"/>
    <property type="match status" value="1"/>
</dbReference>
<dbReference type="InterPro" id="IPR011006">
    <property type="entry name" value="CheY-like_superfamily"/>
</dbReference>
<feature type="domain" description="PAC" evidence="14">
    <location>
        <begin position="365"/>
        <end position="417"/>
    </location>
</feature>
<dbReference type="OrthoDB" id="5401121at2"/>
<dbReference type="GO" id="GO:0046983">
    <property type="term" value="F:protein dimerization activity"/>
    <property type="evidence" value="ECO:0007669"/>
    <property type="project" value="InterPro"/>
</dbReference>
<dbReference type="InterPro" id="IPR001789">
    <property type="entry name" value="Sig_transdc_resp-reg_receiver"/>
</dbReference>
<feature type="coiled-coil region" evidence="10">
    <location>
        <begin position="408"/>
        <end position="435"/>
    </location>
</feature>
<dbReference type="InterPro" id="IPR003594">
    <property type="entry name" value="HATPase_dom"/>
</dbReference>
<feature type="domain" description="PAC" evidence="14">
    <location>
        <begin position="239"/>
        <end position="289"/>
    </location>
</feature>
<sequence length="633" mass="71731">MLNINYQPTILIVDDNPENLDIPTIVPDKLNAKLVCAISGADALAKIDGAELALAIIDMRMPDMTGYELALKLNDGRANNKVPVIFLIADHFDPEEVLKGYSSGAVDYIIKPFSKQILLSKVTVFLDLFNQKQIISRNAEQLKETLEKLTKVNEKLTAHEQKQEREYLYSKALLKSIPGIYYLCTYPELKLVDWNEQCESILGYDASDMKGSSIFDLLLFESKELIMKEICSISEHSQTVIEASLKTKDGRIIPFLHSSVKFESEGRQYLIGIGTNISERIQAEQALRDSEWTLTKAQQIAHVGSWEYDYQTDQMKCSDETFRIFGFQPGEVKPSLKLFYDMVHPEDYQSLMESIEDVKNKHIPLSIDLRILYSNGDQGFIHEQAEMTFDSDGVPAKWIGTVHDITQRKKTEEELQKSLEQLHQLSKHVEQARENERLNIARELHDDLGQALTAVKIDLEIIKQNTSDSIAKEKLQDVKVLVGDAIRTVQRITSQLRPEIIDNLGLEAAISWYTEEFSLRYGIEVFLDIENGIAISNDDALPLFRIMQESLTNIARHADATEIEIVLRKQGDFIHFEVRDNGVGITEAEVNSKKSFGIMSMKERTASLGGTFSISRRVKFGSKIVISFPINKG</sequence>
<dbReference type="PROSITE" id="PS50112">
    <property type="entry name" value="PAS"/>
    <property type="match status" value="1"/>
</dbReference>
<dbReference type="RefSeq" id="WP_119438889.1">
    <property type="nucleotide sequence ID" value="NZ_QWGR01000009.1"/>
</dbReference>
<dbReference type="SMART" id="SM00387">
    <property type="entry name" value="HATPase_c"/>
    <property type="match status" value="1"/>
</dbReference>
<evidence type="ECO:0000313" key="15">
    <source>
        <dbReference type="EMBL" id="RIJ47171.1"/>
    </source>
</evidence>
<keyword evidence="6" id="KW-0418">Kinase</keyword>
<evidence type="ECO:0000256" key="4">
    <source>
        <dbReference type="ARBA" id="ARBA00022679"/>
    </source>
</evidence>
<evidence type="ECO:0000259" key="14">
    <source>
        <dbReference type="PROSITE" id="PS50113"/>
    </source>
</evidence>
<dbReference type="Pfam" id="PF00072">
    <property type="entry name" value="Response_reg"/>
    <property type="match status" value="1"/>
</dbReference>